<gene>
    <name evidence="2" type="ORF">KSX_60300</name>
</gene>
<dbReference type="RefSeq" id="WP_220197097.1">
    <property type="nucleotide sequence ID" value="NZ_BNJF01000003.1"/>
</dbReference>
<dbReference type="Proteomes" id="UP000612362">
    <property type="component" value="Unassembled WGS sequence"/>
</dbReference>
<accession>A0A8J3I0R9</accession>
<protein>
    <submittedName>
        <fullName evidence="2">Uncharacterized protein</fullName>
    </submittedName>
</protein>
<evidence type="ECO:0000256" key="1">
    <source>
        <dbReference type="SAM" id="MobiDB-lite"/>
    </source>
</evidence>
<name>A0A8J3I0R9_9CHLR</name>
<keyword evidence="3" id="KW-1185">Reference proteome</keyword>
<evidence type="ECO:0000313" key="2">
    <source>
        <dbReference type="EMBL" id="GHO47867.1"/>
    </source>
</evidence>
<evidence type="ECO:0000313" key="3">
    <source>
        <dbReference type="Proteomes" id="UP000612362"/>
    </source>
</evidence>
<feature type="region of interest" description="Disordered" evidence="1">
    <location>
        <begin position="103"/>
        <end position="179"/>
    </location>
</feature>
<feature type="compositionally biased region" description="Basic and acidic residues" evidence="1">
    <location>
        <begin position="119"/>
        <end position="139"/>
    </location>
</feature>
<reference evidence="2" key="1">
    <citation type="submission" date="2020-10" db="EMBL/GenBank/DDBJ databases">
        <title>Taxonomic study of unclassified bacteria belonging to the class Ktedonobacteria.</title>
        <authorList>
            <person name="Yabe S."/>
            <person name="Wang C.M."/>
            <person name="Zheng Y."/>
            <person name="Sakai Y."/>
            <person name="Cavaletti L."/>
            <person name="Monciardini P."/>
            <person name="Donadio S."/>
        </authorList>
    </citation>
    <scope>NUCLEOTIDE SEQUENCE</scope>
    <source>
        <strain evidence="2">SOSP1-1</strain>
    </source>
</reference>
<comment type="caution">
    <text evidence="2">The sequence shown here is derived from an EMBL/GenBank/DDBJ whole genome shotgun (WGS) entry which is preliminary data.</text>
</comment>
<dbReference type="EMBL" id="BNJF01000003">
    <property type="protein sequence ID" value="GHO47867.1"/>
    <property type="molecule type" value="Genomic_DNA"/>
</dbReference>
<sequence length="179" mass="18432">MSHSSMIKGARSIVLWGVCAALLVGMQERIAIATDTTPAQLTSNANATKVAKAQNGCPVNIGYGTTPISEDGQASIAINGGTSVTVEIEMDTGQASPCKMKVKFSAPSSTDDPGASDSTDNKDNKDNKDNTSKSGKTDSKGGANTGGGATMKGGMPSDSDYDLTPTPTEDDSYYYYEGP</sequence>
<proteinExistence type="predicted"/>
<organism evidence="2 3">
    <name type="scientific">Ktedonospora formicarum</name>
    <dbReference type="NCBI Taxonomy" id="2778364"/>
    <lineage>
        <taxon>Bacteria</taxon>
        <taxon>Bacillati</taxon>
        <taxon>Chloroflexota</taxon>
        <taxon>Ktedonobacteria</taxon>
        <taxon>Ktedonobacterales</taxon>
        <taxon>Ktedonobacteraceae</taxon>
        <taxon>Ktedonospora</taxon>
    </lineage>
</organism>
<dbReference type="AlphaFoldDB" id="A0A8J3I0R9"/>